<sequence length="422" mass="48234">MSFTEIQEACRTVEGDLKSYAASENRHFINQHKIVLYDWMCYPTRPPEHILYLISNLLESLQVPDQFDVKDFKFDLATLTLQGIAKRLLVTSNKMILNGAWEAVILCCIKYVNVDLNNRFYFADLPWIADAICSPSLCPNPYMRLEMLTLLWRFSLISGNKEKCCRIFTGFVDTINQVNLEHLYSEEGPDMQCSAKDILQVFTALSCSSYDVTAIGRKIHMQLEDNCFGNEVKFLANSLKLTGKLAKIAESKYRKDGNTLRKCIRRCITLFMHANGLLFDKGTAELYIVCRHPFLLPYATSAISDITDATLSVSSKIHHVPPFSICSSQSKYGKLVERRKNLYRKLMNRRNRLVCDIDLPYKPALPTMLLEREILSTPGGSNEVFKNLVSRYPVLELAFDNKENGDFGISHYNDSEDEYVGL</sequence>
<gene>
    <name evidence="1" type="ORF">MNOR_LOCUS39771</name>
</gene>
<accession>A0AAV2SP17</accession>
<organism evidence="1 2">
    <name type="scientific">Meganyctiphanes norvegica</name>
    <name type="common">Northern krill</name>
    <name type="synonym">Thysanopoda norvegica</name>
    <dbReference type="NCBI Taxonomy" id="48144"/>
    <lineage>
        <taxon>Eukaryota</taxon>
        <taxon>Metazoa</taxon>
        <taxon>Ecdysozoa</taxon>
        <taxon>Arthropoda</taxon>
        <taxon>Crustacea</taxon>
        <taxon>Multicrustacea</taxon>
        <taxon>Malacostraca</taxon>
        <taxon>Eumalacostraca</taxon>
        <taxon>Eucarida</taxon>
        <taxon>Euphausiacea</taxon>
        <taxon>Euphausiidae</taxon>
        <taxon>Meganyctiphanes</taxon>
    </lineage>
</organism>
<dbReference type="Proteomes" id="UP001497623">
    <property type="component" value="Unassembled WGS sequence"/>
</dbReference>
<evidence type="ECO:0000313" key="2">
    <source>
        <dbReference type="Proteomes" id="UP001497623"/>
    </source>
</evidence>
<name>A0AAV2SP17_MEGNR</name>
<evidence type="ECO:0000313" key="1">
    <source>
        <dbReference type="EMBL" id="CAL4230857.1"/>
    </source>
</evidence>
<keyword evidence="2" id="KW-1185">Reference proteome</keyword>
<comment type="caution">
    <text evidence="1">The sequence shown here is derived from an EMBL/GenBank/DDBJ whole genome shotgun (WGS) entry which is preliminary data.</text>
</comment>
<reference evidence="1 2" key="1">
    <citation type="submission" date="2024-05" db="EMBL/GenBank/DDBJ databases">
        <authorList>
            <person name="Wallberg A."/>
        </authorList>
    </citation>
    <scope>NUCLEOTIDE SEQUENCE [LARGE SCALE GENOMIC DNA]</scope>
</reference>
<dbReference type="AlphaFoldDB" id="A0AAV2SP17"/>
<proteinExistence type="predicted"/>
<protein>
    <submittedName>
        <fullName evidence="1">Uncharacterized protein</fullName>
    </submittedName>
</protein>
<dbReference type="EMBL" id="CAXKWB010108725">
    <property type="protein sequence ID" value="CAL4230857.1"/>
    <property type="molecule type" value="Genomic_DNA"/>
</dbReference>